<feature type="region of interest" description="Disordered" evidence="1">
    <location>
        <begin position="1181"/>
        <end position="1209"/>
    </location>
</feature>
<proteinExistence type="predicted"/>
<sequence>MLESRLESGRQKLLKLGPKATGTPAWRDAANQYYGAISALKAERGTLNTQLDTLAPRLATADSEDRRALAPAQSWGTSQVGRIDQILDGNSKKLDALGVRDPDLIHPGDKVLVSAKVPPLHVVTNEEVRWDLRGKSDDHGAGIDKGEAARVATSDSSINDPLRLQAQTDPVGYAAKKLALEHANDPEYQQVLHQVLPGVRADYTQTYVTEAMNRGDMPAALKILNTNLDQAGNRAERADTWKRVSDQFTVDDFKGQINQLKPPERLASVSPNARGEATGDWITRATTWYAPSDKDKKNPQSVTLPPEVAAPMYQAVKSEIIDKWNPADGTVGPRLYNGLSTLAEGHDVPFNDQAPITPQLATWLKGQIDQPDVFNASNTTNFDIDQAVARGEGKLSTALVRQLDDGRHDDQRNVAVFGVKKGLETLRSETAAAFDDWQKATAAPGFVNRNFTNPKDAAAALATTSAFRAREPLAANQADAAWLAMGDKGRRAGQVVQDTTAGAIFGERDSVVGQDAELERLIDFGKGSTSRWQTDYKNGEQEKVMFAIQQSPQLQQSVDSELLFSPYQASKESAKSWSTVGQGFIESMAGKTNPQTGRPMLSADQAKGLSGHVEQWRKSMEAELAKPQPDAARIQAINDQFDQGVQATVGDNWIGQQLRADLPIKAHGPEDLHYGAVGIRMVKNGVDAFGEIYLRGAERGTLKAFSANPGTDLTKAVGSSPLVSRFAGAPGWMPWLGVDRDLGGKLGQEAVKSAAAAQSEINALGPGADPKDVQKIIDKHREQLTTEIKAHRDNQTPFTDPSVGRWGMSMRFVGGSTNALNAYNQLVIRPGEERQSLAGEFYGAFCAASATLDTAKFTSLAVGTGVSNLDQKPLLNQVAHITDNPIFKAVNKGVGVGWLAPEAYYFSTLTDPGSGSTTFEKWAQGTTVVGQVLESASIAGLFEADIAAGLTTGGLGTLLVAGSQLALAGYWQGQKTRDANLMEPNDAPGWMGSIGLGYTNEQMAGKEGIQSALSDLGFTPEQSKQLLNQTGHGVSPMVAINQWADAQGLSYQQRMDYLHRLTPDELSKAVVPYTHELIDKHMNDKTMEITKSGPNDAYAPFMQEALGAAGEPISGAVDTLGAYNAVLGARGLDYATVMKRGWTDPRPPATTPAPTATPTRPTGEFEFHVVRPGDALWDIFGGRQPLDTAGYPNNPAFDPGKENGDPFSG</sequence>
<feature type="region of interest" description="Disordered" evidence="1">
    <location>
        <begin position="1141"/>
        <end position="1162"/>
    </location>
</feature>
<dbReference type="Proteomes" id="UP001371218">
    <property type="component" value="Unassembled WGS sequence"/>
</dbReference>
<dbReference type="EMBL" id="JBBUTG010000022">
    <property type="protein sequence ID" value="MEK8033908.1"/>
    <property type="molecule type" value="Genomic_DNA"/>
</dbReference>
<evidence type="ECO:0000256" key="1">
    <source>
        <dbReference type="SAM" id="MobiDB-lite"/>
    </source>
</evidence>
<feature type="compositionally biased region" description="Basic and acidic residues" evidence="1">
    <location>
        <begin position="1199"/>
        <end position="1209"/>
    </location>
</feature>
<protein>
    <recommendedName>
        <fullName evidence="4">LysM domain-containing protein</fullName>
    </recommendedName>
</protein>
<evidence type="ECO:0000313" key="3">
    <source>
        <dbReference type="Proteomes" id="UP001371218"/>
    </source>
</evidence>
<organism evidence="2 3">
    <name type="scientific">Ideonella lacteola</name>
    <dbReference type="NCBI Taxonomy" id="2984193"/>
    <lineage>
        <taxon>Bacteria</taxon>
        <taxon>Pseudomonadati</taxon>
        <taxon>Pseudomonadota</taxon>
        <taxon>Betaproteobacteria</taxon>
        <taxon>Burkholderiales</taxon>
        <taxon>Sphaerotilaceae</taxon>
        <taxon>Ideonella</taxon>
    </lineage>
</organism>
<comment type="caution">
    <text evidence="2">The sequence shown here is derived from an EMBL/GenBank/DDBJ whole genome shotgun (WGS) entry which is preliminary data.</text>
</comment>
<dbReference type="RefSeq" id="WP_341428334.1">
    <property type="nucleotide sequence ID" value="NZ_JBBUTG010000022.1"/>
</dbReference>
<name>A0ABU9BVC2_9BURK</name>
<evidence type="ECO:0000313" key="2">
    <source>
        <dbReference type="EMBL" id="MEK8033908.1"/>
    </source>
</evidence>
<reference evidence="2 3" key="1">
    <citation type="submission" date="2024-04" db="EMBL/GenBank/DDBJ databases">
        <title>Novel species of the genus Ideonella isolated from streams.</title>
        <authorList>
            <person name="Lu H."/>
        </authorList>
    </citation>
    <scope>NUCLEOTIDE SEQUENCE [LARGE SCALE GENOMIC DNA]</scope>
    <source>
        <strain evidence="2 3">DXS29W</strain>
    </source>
</reference>
<evidence type="ECO:0008006" key="4">
    <source>
        <dbReference type="Google" id="ProtNLM"/>
    </source>
</evidence>
<keyword evidence="3" id="KW-1185">Reference proteome</keyword>
<feature type="compositionally biased region" description="Low complexity" evidence="1">
    <location>
        <begin position="1152"/>
        <end position="1162"/>
    </location>
</feature>
<accession>A0ABU9BVC2</accession>
<gene>
    <name evidence="2" type="ORF">AACH06_24040</name>
</gene>